<dbReference type="OrthoDB" id="242858at2"/>
<dbReference type="PANTHER" id="PTHR30093:SF2">
    <property type="entry name" value="TYPE II SECRETION SYSTEM PROTEIN H"/>
    <property type="match status" value="1"/>
</dbReference>
<keyword evidence="5" id="KW-1185">Reference proteome</keyword>
<dbReference type="InterPro" id="IPR011453">
    <property type="entry name" value="DUF1559"/>
</dbReference>
<evidence type="ECO:0000313" key="5">
    <source>
        <dbReference type="Proteomes" id="UP000008631"/>
    </source>
</evidence>
<proteinExistence type="predicted"/>
<feature type="transmembrane region" description="Helical" evidence="2">
    <location>
        <begin position="32"/>
        <end position="57"/>
    </location>
</feature>
<feature type="domain" description="DUF1559" evidence="3">
    <location>
        <begin position="58"/>
        <end position="268"/>
    </location>
</feature>
<feature type="region of interest" description="Disordered" evidence="1">
    <location>
        <begin position="1"/>
        <end position="24"/>
    </location>
</feature>
<dbReference type="Pfam" id="PF07963">
    <property type="entry name" value="N_methyl"/>
    <property type="match status" value="1"/>
</dbReference>
<dbReference type="InterPro" id="IPR045584">
    <property type="entry name" value="Pilin-like"/>
</dbReference>
<dbReference type="EMBL" id="CP002353">
    <property type="protein sequence ID" value="ADV62623.1"/>
    <property type="molecule type" value="Genomic_DNA"/>
</dbReference>
<dbReference type="Proteomes" id="UP000008631">
    <property type="component" value="Chromosome"/>
</dbReference>
<dbReference type="eggNOG" id="COG2165">
    <property type="taxonomic scope" value="Bacteria"/>
</dbReference>
<keyword evidence="2" id="KW-0472">Membrane</keyword>
<dbReference type="NCBIfam" id="TIGR04294">
    <property type="entry name" value="pre_pil_HX9DG"/>
    <property type="match status" value="1"/>
</dbReference>
<evidence type="ECO:0000256" key="2">
    <source>
        <dbReference type="SAM" id="Phobius"/>
    </source>
</evidence>
<dbReference type="Gene3D" id="3.30.700.10">
    <property type="entry name" value="Glycoprotein, Type 4 Pilin"/>
    <property type="match status" value="1"/>
</dbReference>
<gene>
    <name evidence="4" type="ordered locus">Isop_2043</name>
</gene>
<dbReference type="InParanoid" id="E8R3N8"/>
<keyword evidence="2" id="KW-0812">Transmembrane</keyword>
<evidence type="ECO:0000313" key="4">
    <source>
        <dbReference type="EMBL" id="ADV62623.1"/>
    </source>
</evidence>
<accession>E8R3N8</accession>
<dbReference type="HOGENOM" id="CLU_041661_0_0_0"/>
<dbReference type="NCBIfam" id="TIGR02532">
    <property type="entry name" value="IV_pilin_GFxxxE"/>
    <property type="match status" value="1"/>
</dbReference>
<reference key="1">
    <citation type="submission" date="2010-11" db="EMBL/GenBank/DDBJ databases">
        <title>The complete sequence of chromosome of Isophaera pallida ATCC 43644.</title>
        <authorList>
            <consortium name="US DOE Joint Genome Institute (JGI-PGF)"/>
            <person name="Lucas S."/>
            <person name="Copeland A."/>
            <person name="Lapidus A."/>
            <person name="Bruce D."/>
            <person name="Goodwin L."/>
            <person name="Pitluck S."/>
            <person name="Kyrpides N."/>
            <person name="Mavromatis K."/>
            <person name="Pagani I."/>
            <person name="Ivanova N."/>
            <person name="Saunders E."/>
            <person name="Brettin T."/>
            <person name="Detter J.C."/>
            <person name="Han C."/>
            <person name="Tapia R."/>
            <person name="Land M."/>
            <person name="Hauser L."/>
            <person name="Markowitz V."/>
            <person name="Cheng J.-F."/>
            <person name="Hugenholtz P."/>
            <person name="Woyke T."/>
            <person name="Wu D."/>
            <person name="Eisen J.A."/>
        </authorList>
    </citation>
    <scope>NUCLEOTIDE SEQUENCE</scope>
    <source>
        <strain>ATCC 43644</strain>
    </source>
</reference>
<dbReference type="InterPro" id="IPR027558">
    <property type="entry name" value="Pre_pil_HX9DG_C"/>
</dbReference>
<organism evidence="4 5">
    <name type="scientific">Isosphaera pallida (strain ATCC 43644 / DSM 9630 / IS1B)</name>
    <dbReference type="NCBI Taxonomy" id="575540"/>
    <lineage>
        <taxon>Bacteria</taxon>
        <taxon>Pseudomonadati</taxon>
        <taxon>Planctomycetota</taxon>
        <taxon>Planctomycetia</taxon>
        <taxon>Isosphaerales</taxon>
        <taxon>Isosphaeraceae</taxon>
        <taxon>Isosphaera</taxon>
    </lineage>
</organism>
<keyword evidence="2" id="KW-1133">Transmembrane helix</keyword>
<protein>
    <recommendedName>
        <fullName evidence="3">DUF1559 domain-containing protein</fullName>
    </recommendedName>
</protein>
<dbReference type="RefSeq" id="WP_013564911.1">
    <property type="nucleotide sequence ID" value="NC_014962.1"/>
</dbReference>
<dbReference type="AlphaFoldDB" id="E8R3N8"/>
<reference evidence="4 5" key="2">
    <citation type="journal article" date="2011" name="Stand. Genomic Sci.">
        <title>Complete genome sequence of Isosphaera pallida type strain (IS1B).</title>
        <authorList>
            <consortium name="US DOE Joint Genome Institute (JGI-PGF)"/>
            <person name="Goker M."/>
            <person name="Cleland D."/>
            <person name="Saunders E."/>
            <person name="Lapidus A."/>
            <person name="Nolan M."/>
            <person name="Lucas S."/>
            <person name="Hammon N."/>
            <person name="Deshpande S."/>
            <person name="Cheng J.F."/>
            <person name="Tapia R."/>
            <person name="Han C."/>
            <person name="Goodwin L."/>
            <person name="Pitluck S."/>
            <person name="Liolios K."/>
            <person name="Pagani I."/>
            <person name="Ivanova N."/>
            <person name="Mavromatis K."/>
            <person name="Pati A."/>
            <person name="Chen A."/>
            <person name="Palaniappan K."/>
            <person name="Land M."/>
            <person name="Hauser L."/>
            <person name="Chang Y.J."/>
            <person name="Jeffries C.D."/>
            <person name="Detter J.C."/>
            <person name="Beck B."/>
            <person name="Woyke T."/>
            <person name="Bristow J."/>
            <person name="Eisen J.A."/>
            <person name="Markowitz V."/>
            <person name="Hugenholtz P."/>
            <person name="Kyrpides N.C."/>
            <person name="Klenk H.P."/>
        </authorList>
    </citation>
    <scope>NUCLEOTIDE SEQUENCE [LARGE SCALE GENOMIC DNA]</scope>
    <source>
        <strain evidence="5">ATCC 43644 / DSM 9630 / IS1B</strain>
    </source>
</reference>
<dbReference type="PANTHER" id="PTHR30093">
    <property type="entry name" value="GENERAL SECRETION PATHWAY PROTEIN G"/>
    <property type="match status" value="1"/>
</dbReference>
<sequence length="287" mass="30981">MWIPRLSRANPPFQTTGAGNAAPPKIQPPSRVGFTLIELLVVIAIIAVLIGLLLPAVQAARQAARQGQCLNNLRQIGIAMHGYHGTYAYLPPGGWEWRPFNNRTRKQLAWSALILPWLEQQPLATSLNLGLAFDHAGNATAAATVLMVYLCPEGPRGTSLTEGRGSCDYGGIFGERITSPNNPPKGAMLYDRPLRLVQIKDGTSTTLIVSEDTGWPDGQWINARNVFDQAFAINAAPPFENDIRSNHPGGANGLFADGSARFLKETMNLRTLAAICTRAGGEIVGEF</sequence>
<dbReference type="Pfam" id="PF07596">
    <property type="entry name" value="SBP_bac_10"/>
    <property type="match status" value="1"/>
</dbReference>
<dbReference type="InterPro" id="IPR012902">
    <property type="entry name" value="N_methyl_site"/>
</dbReference>
<dbReference type="KEGG" id="ipa:Isop_2043"/>
<dbReference type="SUPFAM" id="SSF54523">
    <property type="entry name" value="Pili subunits"/>
    <property type="match status" value="1"/>
</dbReference>
<evidence type="ECO:0000259" key="3">
    <source>
        <dbReference type="Pfam" id="PF07596"/>
    </source>
</evidence>
<evidence type="ECO:0000256" key="1">
    <source>
        <dbReference type="SAM" id="MobiDB-lite"/>
    </source>
</evidence>
<name>E8R3N8_ISOPI</name>
<dbReference type="STRING" id="575540.Isop_2043"/>